<gene>
    <name evidence="7" type="ORF">EDM21_21260</name>
</gene>
<proteinExistence type="predicted"/>
<feature type="transmembrane region" description="Helical" evidence="6">
    <location>
        <begin position="12"/>
        <end position="37"/>
    </location>
</feature>
<dbReference type="Proteomes" id="UP000490800">
    <property type="component" value="Unassembled WGS sequence"/>
</dbReference>
<evidence type="ECO:0000256" key="3">
    <source>
        <dbReference type="ARBA" id="ARBA00022989"/>
    </source>
</evidence>
<keyword evidence="1" id="KW-1003">Cell membrane</keyword>
<reference evidence="7 8" key="1">
    <citation type="journal article" date="2019" name="Microorganisms">
        <title>Paenibacillus lutrae sp. nov., A Chitinolytic Species Isolated from A River Otter in Castril Natural Park, Granada, Spain.</title>
        <authorList>
            <person name="Rodriguez M."/>
            <person name="Reina J.C."/>
            <person name="Bejar V."/>
            <person name="Llamas I."/>
        </authorList>
    </citation>
    <scope>NUCLEOTIDE SEQUENCE [LARGE SCALE GENOMIC DNA]</scope>
    <source>
        <strain evidence="7 8">N10</strain>
    </source>
</reference>
<dbReference type="OrthoDB" id="1653848at2"/>
<name>A0A7X3FLQ5_9BACL</name>
<dbReference type="RefSeq" id="WP_157338406.1">
    <property type="nucleotide sequence ID" value="NZ_RHLK01000016.1"/>
</dbReference>
<dbReference type="NCBIfam" id="NF002796">
    <property type="entry name" value="PRK02935.1"/>
    <property type="match status" value="1"/>
</dbReference>
<dbReference type="EMBL" id="RHLK01000016">
    <property type="protein sequence ID" value="MVP02011.1"/>
    <property type="molecule type" value="Genomic_DNA"/>
</dbReference>
<feature type="compositionally biased region" description="Basic and acidic residues" evidence="5">
    <location>
        <begin position="121"/>
        <end position="133"/>
    </location>
</feature>
<evidence type="ECO:0000313" key="7">
    <source>
        <dbReference type="EMBL" id="MVP02011.1"/>
    </source>
</evidence>
<dbReference type="AlphaFoldDB" id="A0A7X3FLQ5"/>
<evidence type="ECO:0000256" key="5">
    <source>
        <dbReference type="SAM" id="MobiDB-lite"/>
    </source>
</evidence>
<evidence type="ECO:0000256" key="6">
    <source>
        <dbReference type="SAM" id="Phobius"/>
    </source>
</evidence>
<keyword evidence="2 6" id="KW-0812">Transmembrane</keyword>
<evidence type="ECO:0000256" key="2">
    <source>
        <dbReference type="ARBA" id="ARBA00022692"/>
    </source>
</evidence>
<comment type="caution">
    <text evidence="7">The sequence shown here is derived from an EMBL/GenBank/DDBJ whole genome shotgun (WGS) entry which is preliminary data.</text>
</comment>
<organism evidence="7 8">
    <name type="scientific">Paenibacillus lutrae</name>
    <dbReference type="NCBI Taxonomy" id="2078573"/>
    <lineage>
        <taxon>Bacteria</taxon>
        <taxon>Bacillati</taxon>
        <taxon>Bacillota</taxon>
        <taxon>Bacilli</taxon>
        <taxon>Bacillales</taxon>
        <taxon>Paenibacillaceae</taxon>
        <taxon>Paenibacillus</taxon>
    </lineage>
</organism>
<sequence length="133" mass="14490">MLLKSSKINEFRLWGLLLTMGGMLVMIIGLAGVVFDWGTIGRIIAGIFLIIGLISMLGSMAIYFWAGMMSTSAVALDCPECGKRTKMIGKTDRCMFCKTILTVDPAMASEQADTDDTVNEPDTKEATQDTPRN</sequence>
<evidence type="ECO:0000256" key="1">
    <source>
        <dbReference type="ARBA" id="ARBA00022475"/>
    </source>
</evidence>
<dbReference type="Pfam" id="PF11023">
    <property type="entry name" value="DUF2614"/>
    <property type="match status" value="1"/>
</dbReference>
<dbReference type="InterPro" id="IPR020912">
    <property type="entry name" value="UPF0295"/>
</dbReference>
<evidence type="ECO:0000313" key="8">
    <source>
        <dbReference type="Proteomes" id="UP000490800"/>
    </source>
</evidence>
<keyword evidence="8" id="KW-1185">Reference proteome</keyword>
<keyword evidence="3 6" id="KW-1133">Transmembrane helix</keyword>
<keyword evidence="4 6" id="KW-0472">Membrane</keyword>
<feature type="transmembrane region" description="Helical" evidence="6">
    <location>
        <begin position="43"/>
        <end position="66"/>
    </location>
</feature>
<protein>
    <submittedName>
        <fullName evidence="7">Uncharacterized protein</fullName>
    </submittedName>
</protein>
<accession>A0A7X3FLQ5</accession>
<feature type="region of interest" description="Disordered" evidence="5">
    <location>
        <begin position="109"/>
        <end position="133"/>
    </location>
</feature>
<evidence type="ECO:0000256" key="4">
    <source>
        <dbReference type="ARBA" id="ARBA00023136"/>
    </source>
</evidence>